<dbReference type="PANTHER" id="PTHR30471:SF3">
    <property type="entry name" value="UPF0758 PROTEIN YEES-RELATED"/>
    <property type="match status" value="1"/>
</dbReference>
<evidence type="ECO:0000256" key="4">
    <source>
        <dbReference type="ARBA" id="ARBA00022833"/>
    </source>
</evidence>
<dbReference type="Gene3D" id="3.40.140.10">
    <property type="entry name" value="Cytidine Deaminase, domain 2"/>
    <property type="match status" value="1"/>
</dbReference>
<dbReference type="PANTHER" id="PTHR30471">
    <property type="entry name" value="DNA REPAIR PROTEIN RADC"/>
    <property type="match status" value="1"/>
</dbReference>
<organism evidence="7">
    <name type="scientific">bioreactor metagenome</name>
    <dbReference type="NCBI Taxonomy" id="1076179"/>
    <lineage>
        <taxon>unclassified sequences</taxon>
        <taxon>metagenomes</taxon>
        <taxon>ecological metagenomes</taxon>
    </lineage>
</organism>
<dbReference type="GO" id="GO:0008237">
    <property type="term" value="F:metallopeptidase activity"/>
    <property type="evidence" value="ECO:0007669"/>
    <property type="project" value="UniProtKB-KW"/>
</dbReference>
<dbReference type="CDD" id="cd08071">
    <property type="entry name" value="MPN_DUF2466"/>
    <property type="match status" value="1"/>
</dbReference>
<comment type="caution">
    <text evidence="7">The sequence shown here is derived from an EMBL/GenBank/DDBJ whole genome shotgun (WGS) entry which is preliminary data.</text>
</comment>
<name>A0A644Z1H4_9ZZZZ</name>
<evidence type="ECO:0000313" key="7">
    <source>
        <dbReference type="EMBL" id="MPM34745.1"/>
    </source>
</evidence>
<evidence type="ECO:0000256" key="2">
    <source>
        <dbReference type="ARBA" id="ARBA00022723"/>
    </source>
</evidence>
<accession>A0A644Z1H4</accession>
<dbReference type="Pfam" id="PF04002">
    <property type="entry name" value="RadC"/>
    <property type="match status" value="1"/>
</dbReference>
<dbReference type="InterPro" id="IPR037518">
    <property type="entry name" value="MPN"/>
</dbReference>
<dbReference type="PROSITE" id="PS50249">
    <property type="entry name" value="MPN"/>
    <property type="match status" value="1"/>
</dbReference>
<dbReference type="AlphaFoldDB" id="A0A644Z1H4"/>
<dbReference type="SUPFAM" id="SSF47781">
    <property type="entry name" value="RuvA domain 2-like"/>
    <property type="match status" value="1"/>
</dbReference>
<keyword evidence="1" id="KW-0645">Protease</keyword>
<dbReference type="InterPro" id="IPR020891">
    <property type="entry name" value="UPF0758_CS"/>
</dbReference>
<keyword evidence="2" id="KW-0479">Metal-binding</keyword>
<dbReference type="InterPro" id="IPR001405">
    <property type="entry name" value="UPF0758"/>
</dbReference>
<evidence type="ECO:0000256" key="1">
    <source>
        <dbReference type="ARBA" id="ARBA00022670"/>
    </source>
</evidence>
<proteinExistence type="predicted"/>
<protein>
    <recommendedName>
        <fullName evidence="6">MPN domain-containing protein</fullName>
    </recommendedName>
</protein>
<sequence length="241" mass="26930">MAQEPKEKNIHSRHRARVKQRFLDEGLDSFAPHNVIELLLFYSVPFTDTNDTAHALIDKYGSVAGVLDAPYDDLLSVPGVGEHTALLLKLIPALSKRYCEDKFSIGDTLPDYDRIGAYLVSKYVGCQDEKVVALFLDNSLRVICDEIIFEGSVNSAHLSMRKLAETTILKKASAVILAHNHPSGLPIASQDDLDTTRKLRGFLASLQVTLLDHFIVAENKYTSISKDYFLRYIAQYSADKI</sequence>
<dbReference type="GO" id="GO:0046872">
    <property type="term" value="F:metal ion binding"/>
    <property type="evidence" value="ECO:0007669"/>
    <property type="project" value="UniProtKB-KW"/>
</dbReference>
<gene>
    <name evidence="7" type="ORF">SDC9_81332</name>
</gene>
<keyword evidence="4" id="KW-0862">Zinc</keyword>
<evidence type="ECO:0000256" key="5">
    <source>
        <dbReference type="ARBA" id="ARBA00023049"/>
    </source>
</evidence>
<evidence type="ECO:0000256" key="3">
    <source>
        <dbReference type="ARBA" id="ARBA00022801"/>
    </source>
</evidence>
<dbReference type="GO" id="GO:0006508">
    <property type="term" value="P:proteolysis"/>
    <property type="evidence" value="ECO:0007669"/>
    <property type="project" value="UniProtKB-KW"/>
</dbReference>
<keyword evidence="5" id="KW-0482">Metalloprotease</keyword>
<dbReference type="Gene3D" id="1.10.150.20">
    <property type="entry name" value="5' to 3' exonuclease, C-terminal subdomain"/>
    <property type="match status" value="1"/>
</dbReference>
<dbReference type="InterPro" id="IPR025657">
    <property type="entry name" value="RadC_JAB"/>
</dbReference>
<dbReference type="EMBL" id="VSSQ01007066">
    <property type="protein sequence ID" value="MPM34745.1"/>
    <property type="molecule type" value="Genomic_DNA"/>
</dbReference>
<reference evidence="7" key="1">
    <citation type="submission" date="2019-08" db="EMBL/GenBank/DDBJ databases">
        <authorList>
            <person name="Kucharzyk K."/>
            <person name="Murdoch R.W."/>
            <person name="Higgins S."/>
            <person name="Loffler F."/>
        </authorList>
    </citation>
    <scope>NUCLEOTIDE SEQUENCE</scope>
</reference>
<feature type="domain" description="MPN" evidence="6">
    <location>
        <begin position="102"/>
        <end position="230"/>
    </location>
</feature>
<keyword evidence="3" id="KW-0378">Hydrolase</keyword>
<evidence type="ECO:0000259" key="6">
    <source>
        <dbReference type="PROSITE" id="PS50249"/>
    </source>
</evidence>
<dbReference type="PROSITE" id="PS01302">
    <property type="entry name" value="UPF0758"/>
    <property type="match status" value="1"/>
</dbReference>
<dbReference type="InterPro" id="IPR010994">
    <property type="entry name" value="RuvA_2-like"/>
</dbReference>